<gene>
    <name evidence="2" type="ORF">V0U35_06120</name>
</gene>
<dbReference type="Proteomes" id="UP001310692">
    <property type="component" value="Unassembled WGS sequence"/>
</dbReference>
<comment type="caution">
    <text evidence="2">The sequence shown here is derived from an EMBL/GenBank/DDBJ whole genome shotgun (WGS) entry which is preliminary data.</text>
</comment>
<evidence type="ECO:0000256" key="1">
    <source>
        <dbReference type="SAM" id="SignalP"/>
    </source>
</evidence>
<feature type="chain" id="PRO_5045572830" evidence="1">
    <location>
        <begin position="23"/>
        <end position="535"/>
    </location>
</feature>
<sequence length="535" mass="56246">MSFPMISRISLAVLLLAGSASAQDIEVRQLGALDPLEVQIADTPLESDLWRASSADTARAAIAALPATDGPGYRSPALAELAARVLLSGGEPPAGGRGDAALAALRAERALAAAGAPAAFALLERTPQLERRPELARLHAELAFALGRGNEGCRTANGLVEGRDQPYWLRARAFCHALNGEDAAAELSVDLARAAEPDPTFDTLIYAVTLEQPVPAGIAVDSGLEWALVHVAANGTHPDVDLDDAPQWLRDVAELTAPPAELPDEWAAALSAAQEFEGGERSAAYDQLITQGQDRLVAGLALGEWLSAARTDGRFLQVARRYGEEVSTIPVTEGTIGFGGHFTMAALLAGDIRTAQRWRRALDDGPPAPDYATGLVDPTKPGGFEEPLIADDRPEWQPPSPRYLVALDTAIAVAEDRIRRDSMEALLGARMESGEPALGSVAALAALGAPAPLEYRIALLEASTGETNNYLAGMEAADFAGARAETLLLAAAALSEGGDSVSAQGLMRVCAMLDRVGFRDMALKIVLERIILEIA</sequence>
<name>A0ABU7LY87_9PROT</name>
<proteinExistence type="predicted"/>
<keyword evidence="3" id="KW-1185">Reference proteome</keyword>
<keyword evidence="1" id="KW-0732">Signal</keyword>
<dbReference type="EMBL" id="JAZDRO010000002">
    <property type="protein sequence ID" value="MEE2566252.1"/>
    <property type="molecule type" value="Genomic_DNA"/>
</dbReference>
<accession>A0ABU7LY87</accession>
<evidence type="ECO:0000313" key="2">
    <source>
        <dbReference type="EMBL" id="MEE2566252.1"/>
    </source>
</evidence>
<organism evidence="2 3">
    <name type="scientific">Hyphobacterium marinum</name>
    <dbReference type="NCBI Taxonomy" id="3116574"/>
    <lineage>
        <taxon>Bacteria</taxon>
        <taxon>Pseudomonadati</taxon>
        <taxon>Pseudomonadota</taxon>
        <taxon>Alphaproteobacteria</taxon>
        <taxon>Maricaulales</taxon>
        <taxon>Maricaulaceae</taxon>
        <taxon>Hyphobacterium</taxon>
    </lineage>
</organism>
<evidence type="ECO:0000313" key="3">
    <source>
        <dbReference type="Proteomes" id="UP001310692"/>
    </source>
</evidence>
<reference evidence="2 3" key="1">
    <citation type="submission" date="2024-01" db="EMBL/GenBank/DDBJ databases">
        <title>Hyphobacterium bacterium isolated from marine sediment.</title>
        <authorList>
            <person name="Zhao S."/>
        </authorList>
    </citation>
    <scope>NUCLEOTIDE SEQUENCE [LARGE SCALE GENOMIC DNA]</scope>
    <source>
        <strain evidence="2 3">Y60-23</strain>
    </source>
</reference>
<feature type="signal peptide" evidence="1">
    <location>
        <begin position="1"/>
        <end position="22"/>
    </location>
</feature>
<dbReference type="RefSeq" id="WP_330195792.1">
    <property type="nucleotide sequence ID" value="NZ_JAZDRO010000002.1"/>
</dbReference>
<protein>
    <submittedName>
        <fullName evidence="2">Uncharacterized protein</fullName>
    </submittedName>
</protein>